<feature type="region of interest" description="Disordered" evidence="4">
    <location>
        <begin position="539"/>
        <end position="587"/>
    </location>
</feature>
<name>A0AAV9VYZ6_9PEZI</name>
<feature type="repeat" description="ANK" evidence="3">
    <location>
        <begin position="1531"/>
        <end position="1563"/>
    </location>
</feature>
<feature type="region of interest" description="Disordered" evidence="4">
    <location>
        <begin position="412"/>
        <end position="440"/>
    </location>
</feature>
<feature type="transmembrane region" description="Helical" evidence="5">
    <location>
        <begin position="269"/>
        <end position="292"/>
    </location>
</feature>
<keyword evidence="6" id="KW-0732">Signal</keyword>
<dbReference type="InterPro" id="IPR036770">
    <property type="entry name" value="Ankyrin_rpt-contain_sf"/>
</dbReference>
<feature type="chain" id="PRO_5043979093" evidence="6">
    <location>
        <begin position="25"/>
        <end position="1809"/>
    </location>
</feature>
<dbReference type="Gene3D" id="1.25.40.20">
    <property type="entry name" value="Ankyrin repeat-containing domain"/>
    <property type="match status" value="4"/>
</dbReference>
<keyword evidence="1" id="KW-0677">Repeat</keyword>
<evidence type="ECO:0000256" key="4">
    <source>
        <dbReference type="SAM" id="MobiDB-lite"/>
    </source>
</evidence>
<feature type="compositionally biased region" description="Polar residues" evidence="4">
    <location>
        <begin position="161"/>
        <end position="179"/>
    </location>
</feature>
<protein>
    <submittedName>
        <fullName evidence="7">Uncharacterized protein</fullName>
    </submittedName>
</protein>
<evidence type="ECO:0000313" key="7">
    <source>
        <dbReference type="EMBL" id="KAK6499110.1"/>
    </source>
</evidence>
<dbReference type="Pfam" id="PF00023">
    <property type="entry name" value="Ank"/>
    <property type="match status" value="1"/>
</dbReference>
<feature type="transmembrane region" description="Helical" evidence="5">
    <location>
        <begin position="225"/>
        <end position="249"/>
    </location>
</feature>
<feature type="region of interest" description="Disordered" evidence="4">
    <location>
        <begin position="161"/>
        <end position="191"/>
    </location>
</feature>
<sequence>MKHQSSALVRALFLFFLCIPSALAVEWDSFADNFATDLAPLITLFGEQVTRQFLSESLSIWDNIIFAMAPLGLLTAVVSVIRVCGSASLRAFIGRAQESSGVAEIEVLSCTSATTGELFNSGGGIARVFGSPQILEVVVTKSNDPGKPGFEVRTLSNARESWTKVKSGQGDTNSETQSLIKGGNGQETANVNEDLEAPPESLDDQPSHRSPNLSLNLGIVKIPRVATYLAATFGVVLQTGVLIFAILTTHPKFVHLFTDPEESGPRPSYGLPFTLVGTILVCAGMFFCAYIIEQSTDEVVYKRSKTKPSTVYWVQPGNQKIGDQVFESFIRESSEYENLPRYIISTRFSQKSSRPVLLAVTLAFSMVGFVLQFVGLRALHSSVIFAQLGATLLMSIVRAMLRMKRTDDASNTIFSKASEEKRDQPSANSEPRRIELTPIEPERIQPEIIEPWKEKPETLHGHELDLLAMKICKVDMIFLGAAERAKIIFDPTSQELPGIDSDSGSDLSYDPSSNAGSSSSSESESGLELEYPALEPYLESELDSDPGSDLSSDPSSNVGSSSGSESESGLELGYPALEPYPGSESEPDLELALCDLLTSGETSSEEPQDDALLDVRRQLAHLTKWPDFEARESASSLKSVIDGTLEIISPSIKGLAGKKRCFWPLSARSIAFGNPGIQETKNVKIKLTKSEGTLWQVEKEELEALVGLWALSIRRGNHLEIKKLRRPSEFYKETVRLLLTPEVDDGATAEAKQKLTSAKRWCNIWITRRSQVVQRFKSVPAADQSKRLYGNNRAGTHVFGYSGRQNTFPGHSLVVNIGKGGPFDNSLIRLCAQDIFCFFLEALVRTIDSTDIGGTTELRQTVNREDGVLLQNTVVEAIADLFQSSGLGTKEEAYMCVFPALHRTGKMPLSDGILPEVIGRAEAYREQGQWSKAFEILEWLCYDHRQPTSYKSTISRRLNSSSGKIALGDLCYAAIREREDDTVRLGFESICRMLQSGMDPRFSRQYGQIGLQVCKDRGSSKFMKYRSLLQNACTDLKSFVDEYEDFDHLSPNRFAYWASQDNVAVIRYLLGREVNIPSKHLNGYYGEQRFTAIHWAVWRGNIDMVQVLLKAGVSIGVRDETGMSPSYLAAQSGSCEILKMLIRYDLNAVRTTSIRTAGATSIYGDDDLSLLMVAVRYGHIKCVEEILKFLPSSINIRSPSGDNALGIACENLKRLDRRKSGAIINILLGHGGDARNQNRAGQNALHIAVDQRFKLAVSLILFGGMVDVNAQDVKGNTALHLAMEFNNGVVKLLMNAGANPEIRNEMKETPLIVAINRRLSPKHPNIAAIIIADDPTTVSGIDSDKEENAKQAIIVSVQWGNLKMLDFVFQNFSIFISGVLGGIFQECDDDDISARVLERLGRKALWYDILRNNDTGEGLPVCVETADEGSTEMVSVNRHGYVVYHNVKNENGEIALHLATRCGLVSLAKDLVRAGSPLFARDNCQRIPLHQARSQRLDWEASEDEIASMVEHLCGEEECDGKRAFDCVDWEKKTPLYFAVDQGEDGIAKKLLEMGANPNGFECGPCPLEVAIRRNNVEMVRLLLEEHKADSGYCVEGCPTLLHQAAGDRFADIQIMDLLLMHGADVNISLENCATPLTYALSMWHHADASSIPWGSSENKFISLYRDRVIRLLNNGAHVSGASPCHQCDLKNDLLGGFIDDILSPQKSALICRKDNRLSQVMKRLLAIWKNENPEKTRADAVKELGGEVVWGKGGIWEDYEDIDLHSSQILPESPYESPLDELVEQNTRGSVSTSSSHLFPRYESSDDC</sequence>
<dbReference type="PANTHER" id="PTHR24198:SF165">
    <property type="entry name" value="ANKYRIN REPEAT-CONTAINING PROTEIN-RELATED"/>
    <property type="match status" value="1"/>
</dbReference>
<keyword evidence="5" id="KW-1133">Transmembrane helix</keyword>
<accession>A0AAV9VYZ6</accession>
<dbReference type="PROSITE" id="PS50297">
    <property type="entry name" value="ANK_REP_REGION"/>
    <property type="match status" value="3"/>
</dbReference>
<dbReference type="PANTHER" id="PTHR24198">
    <property type="entry name" value="ANKYRIN REPEAT AND PROTEIN KINASE DOMAIN-CONTAINING PROTEIN"/>
    <property type="match status" value="1"/>
</dbReference>
<keyword evidence="8" id="KW-1185">Reference proteome</keyword>
<proteinExistence type="predicted"/>
<feature type="repeat" description="ANK" evidence="3">
    <location>
        <begin position="1451"/>
        <end position="1483"/>
    </location>
</feature>
<feature type="compositionally biased region" description="Low complexity" evidence="4">
    <location>
        <begin position="512"/>
        <end position="527"/>
    </location>
</feature>
<feature type="region of interest" description="Disordered" evidence="4">
    <location>
        <begin position="493"/>
        <end position="527"/>
    </location>
</feature>
<feature type="signal peptide" evidence="6">
    <location>
        <begin position="1"/>
        <end position="24"/>
    </location>
</feature>
<evidence type="ECO:0000256" key="5">
    <source>
        <dbReference type="SAM" id="Phobius"/>
    </source>
</evidence>
<dbReference type="SMART" id="SM00248">
    <property type="entry name" value="ANK"/>
    <property type="match status" value="12"/>
</dbReference>
<feature type="region of interest" description="Disordered" evidence="4">
    <location>
        <begin position="1771"/>
        <end position="1809"/>
    </location>
</feature>
<feature type="compositionally biased region" description="Polar residues" evidence="4">
    <location>
        <begin position="1785"/>
        <end position="1798"/>
    </location>
</feature>
<keyword evidence="2 3" id="KW-0040">ANK repeat</keyword>
<comment type="caution">
    <text evidence="7">The sequence shown here is derived from an EMBL/GenBank/DDBJ whole genome shotgun (WGS) entry which is preliminary data.</text>
</comment>
<organism evidence="7 8">
    <name type="scientific">Arthrobotrys musiformis</name>
    <dbReference type="NCBI Taxonomy" id="47236"/>
    <lineage>
        <taxon>Eukaryota</taxon>
        <taxon>Fungi</taxon>
        <taxon>Dikarya</taxon>
        <taxon>Ascomycota</taxon>
        <taxon>Pezizomycotina</taxon>
        <taxon>Orbiliomycetes</taxon>
        <taxon>Orbiliales</taxon>
        <taxon>Orbiliaceae</taxon>
        <taxon>Arthrobotrys</taxon>
    </lineage>
</organism>
<keyword evidence="5" id="KW-0812">Transmembrane</keyword>
<feature type="repeat" description="ANK" evidence="3">
    <location>
        <begin position="1088"/>
        <end position="1120"/>
    </location>
</feature>
<feature type="compositionally biased region" description="Basic and acidic residues" evidence="4">
    <location>
        <begin position="417"/>
        <end position="440"/>
    </location>
</feature>
<dbReference type="Proteomes" id="UP001370758">
    <property type="component" value="Unassembled WGS sequence"/>
</dbReference>
<feature type="transmembrane region" description="Helical" evidence="5">
    <location>
        <begin position="64"/>
        <end position="85"/>
    </location>
</feature>
<gene>
    <name evidence="7" type="ORF">TWF481_011681</name>
</gene>
<keyword evidence="5" id="KW-0472">Membrane</keyword>
<evidence type="ECO:0000256" key="6">
    <source>
        <dbReference type="SAM" id="SignalP"/>
    </source>
</evidence>
<dbReference type="Pfam" id="PF12796">
    <property type="entry name" value="Ank_2"/>
    <property type="match status" value="3"/>
</dbReference>
<dbReference type="InterPro" id="IPR002110">
    <property type="entry name" value="Ankyrin_rpt"/>
</dbReference>
<feature type="transmembrane region" description="Helical" evidence="5">
    <location>
        <begin position="356"/>
        <end position="376"/>
    </location>
</feature>
<dbReference type="SUPFAM" id="SSF48403">
    <property type="entry name" value="Ankyrin repeat"/>
    <property type="match status" value="2"/>
</dbReference>
<dbReference type="EMBL" id="JAVHJL010000008">
    <property type="protein sequence ID" value="KAK6499110.1"/>
    <property type="molecule type" value="Genomic_DNA"/>
</dbReference>
<evidence type="ECO:0000256" key="3">
    <source>
        <dbReference type="PROSITE-ProRule" id="PRU00023"/>
    </source>
</evidence>
<evidence type="ECO:0000313" key="8">
    <source>
        <dbReference type="Proteomes" id="UP001370758"/>
    </source>
</evidence>
<dbReference type="PROSITE" id="PS50088">
    <property type="entry name" value="ANK_REPEAT"/>
    <property type="match status" value="4"/>
</dbReference>
<reference evidence="7 8" key="1">
    <citation type="submission" date="2023-08" db="EMBL/GenBank/DDBJ databases">
        <authorList>
            <person name="Palmer J.M."/>
        </authorList>
    </citation>
    <scope>NUCLEOTIDE SEQUENCE [LARGE SCALE GENOMIC DNA]</scope>
    <source>
        <strain evidence="7 8">TWF481</strain>
    </source>
</reference>
<evidence type="ECO:0000256" key="2">
    <source>
        <dbReference type="ARBA" id="ARBA00023043"/>
    </source>
</evidence>
<evidence type="ECO:0000256" key="1">
    <source>
        <dbReference type="ARBA" id="ARBA00022737"/>
    </source>
</evidence>
<feature type="repeat" description="ANK" evidence="3">
    <location>
        <begin position="1274"/>
        <end position="1305"/>
    </location>
</feature>
<feature type="compositionally biased region" description="Low complexity" evidence="4">
    <location>
        <begin position="547"/>
        <end position="573"/>
    </location>
</feature>